<evidence type="ECO:0000259" key="1">
    <source>
        <dbReference type="PROSITE" id="PS50181"/>
    </source>
</evidence>
<dbReference type="SUPFAM" id="SSF81383">
    <property type="entry name" value="F-box domain"/>
    <property type="match status" value="1"/>
</dbReference>
<dbReference type="InterPro" id="IPR001810">
    <property type="entry name" value="F-box_dom"/>
</dbReference>
<organism evidence="2 3">
    <name type="scientific">Wolfiporia cocos (strain MD-104)</name>
    <name type="common">Brown rot fungus</name>
    <dbReference type="NCBI Taxonomy" id="742152"/>
    <lineage>
        <taxon>Eukaryota</taxon>
        <taxon>Fungi</taxon>
        <taxon>Dikarya</taxon>
        <taxon>Basidiomycota</taxon>
        <taxon>Agaricomycotina</taxon>
        <taxon>Agaricomycetes</taxon>
        <taxon>Polyporales</taxon>
        <taxon>Phaeolaceae</taxon>
        <taxon>Wolfiporia</taxon>
    </lineage>
</organism>
<evidence type="ECO:0000313" key="3">
    <source>
        <dbReference type="Proteomes" id="UP000218811"/>
    </source>
</evidence>
<dbReference type="PROSITE" id="PS50181">
    <property type="entry name" value="FBOX"/>
    <property type="match status" value="1"/>
</dbReference>
<dbReference type="AlphaFoldDB" id="A0A2H3J7S6"/>
<dbReference type="InterPro" id="IPR036047">
    <property type="entry name" value="F-box-like_dom_sf"/>
</dbReference>
<gene>
    <name evidence="2" type="ORF">WOLCODRAFT_161479</name>
</gene>
<name>A0A2H3J7S6_WOLCO</name>
<dbReference type="SMART" id="SM00256">
    <property type="entry name" value="FBOX"/>
    <property type="match status" value="1"/>
</dbReference>
<evidence type="ECO:0000313" key="2">
    <source>
        <dbReference type="EMBL" id="PCH38322.1"/>
    </source>
</evidence>
<reference evidence="2 3" key="1">
    <citation type="journal article" date="2012" name="Science">
        <title>The Paleozoic origin of enzymatic lignin decomposition reconstructed from 31 fungal genomes.</title>
        <authorList>
            <person name="Floudas D."/>
            <person name="Binder M."/>
            <person name="Riley R."/>
            <person name="Barry K."/>
            <person name="Blanchette R.A."/>
            <person name="Henrissat B."/>
            <person name="Martinez A.T."/>
            <person name="Otillar R."/>
            <person name="Spatafora J.W."/>
            <person name="Yadav J.S."/>
            <person name="Aerts A."/>
            <person name="Benoit I."/>
            <person name="Boyd A."/>
            <person name="Carlson A."/>
            <person name="Copeland A."/>
            <person name="Coutinho P.M."/>
            <person name="de Vries R.P."/>
            <person name="Ferreira P."/>
            <person name="Findley K."/>
            <person name="Foster B."/>
            <person name="Gaskell J."/>
            <person name="Glotzer D."/>
            <person name="Gorecki P."/>
            <person name="Heitman J."/>
            <person name="Hesse C."/>
            <person name="Hori C."/>
            <person name="Igarashi K."/>
            <person name="Jurgens J.A."/>
            <person name="Kallen N."/>
            <person name="Kersten P."/>
            <person name="Kohler A."/>
            <person name="Kuees U."/>
            <person name="Kumar T.K.A."/>
            <person name="Kuo A."/>
            <person name="LaButti K."/>
            <person name="Larrondo L.F."/>
            <person name="Lindquist E."/>
            <person name="Ling A."/>
            <person name="Lombard V."/>
            <person name="Lucas S."/>
            <person name="Lundell T."/>
            <person name="Martin R."/>
            <person name="McLaughlin D.J."/>
            <person name="Morgenstern I."/>
            <person name="Morin E."/>
            <person name="Murat C."/>
            <person name="Nagy L.G."/>
            <person name="Nolan M."/>
            <person name="Ohm R.A."/>
            <person name="Patyshakuliyeva A."/>
            <person name="Rokas A."/>
            <person name="Ruiz-Duenas F.J."/>
            <person name="Sabat G."/>
            <person name="Salamov A."/>
            <person name="Samejima M."/>
            <person name="Schmutz J."/>
            <person name="Slot J.C."/>
            <person name="St John F."/>
            <person name="Stenlid J."/>
            <person name="Sun H."/>
            <person name="Sun S."/>
            <person name="Syed K."/>
            <person name="Tsang A."/>
            <person name="Wiebenga A."/>
            <person name="Young D."/>
            <person name="Pisabarro A."/>
            <person name="Eastwood D.C."/>
            <person name="Martin F."/>
            <person name="Cullen D."/>
            <person name="Grigoriev I.V."/>
            <person name="Hibbett D.S."/>
        </authorList>
    </citation>
    <scope>NUCLEOTIDE SEQUENCE [LARGE SCALE GENOMIC DNA]</scope>
    <source>
        <strain evidence="2 3">MD-104</strain>
    </source>
</reference>
<keyword evidence="3" id="KW-1185">Reference proteome</keyword>
<protein>
    <recommendedName>
        <fullName evidence="1">F-box domain-containing protein</fullName>
    </recommendedName>
</protein>
<dbReference type="Proteomes" id="UP000218811">
    <property type="component" value="Unassembled WGS sequence"/>
</dbReference>
<dbReference type="STRING" id="742152.A0A2H3J7S6"/>
<dbReference type="Pfam" id="PF00646">
    <property type="entry name" value="F-box"/>
    <property type="match status" value="1"/>
</dbReference>
<feature type="domain" description="F-box" evidence="1">
    <location>
        <begin position="43"/>
        <end position="92"/>
    </location>
</feature>
<dbReference type="CDD" id="cd09917">
    <property type="entry name" value="F-box_SF"/>
    <property type="match status" value="1"/>
</dbReference>
<dbReference type="OMA" id="LMASCIC"/>
<accession>A0A2H3J7S6</accession>
<sequence>MSPKKRRLTTNQRGFRCDTNDVETENTSRLARNRLLRGKRGGLKDMPNMPIDIIVEILLLLDPSDLINLARTTKSFRTLLMNHRSAYIWRNARSHLAGFPDCPPHLSEPAYANLAFSPHCHSCLKDNVRSILWEFNARYCLFCRRKLTRAFSGHFQMTRRLCITHVLLPNSCYNTSAHSEGKLYHILQIQETVRTLDALSGNQQAYAKFVEERTAYVKQVQEHALLCRNWESDRARIRAQELETIRERRLDSIVARLQECGWGEEAEDLKGALRYHKYVREASGPLSDRSWRKMQDDLVSMMRKHRRLGLLDDGLTLPRRLKHLSTAISVLGDIHKTALSECLPTMVDYAMMSEFDEIIFAHEDEDDDVTLDRFLSLSDAFPNINERWQAVTRRQLTALMASCICPTPDIDPLSLAVVVFESVIRLSGLPSRLQDPTRAM</sequence>
<dbReference type="EMBL" id="KB467942">
    <property type="protein sequence ID" value="PCH38322.1"/>
    <property type="molecule type" value="Genomic_DNA"/>
</dbReference>
<dbReference type="OrthoDB" id="2322499at2759"/>
<proteinExistence type="predicted"/>